<sequence>MMSESPSARNSEISPDRQEQILYRTASICPRCAILDSKGIVQVEGVVIERNHRVYLRDTLYCSDSDFFKKTLKFSFELPGAEIPMKFRDIEDLNSRSQYNSQSTNSPFALELSLWEDSAFVSDDEIADRVRYFKTLYPPDRQFVLKVLGRLCDDMDVLNRKTLYVSSLLEGHPIILEASYERLSVIARMEDSVLLRASIFPAIKYYLKADDEKRCQEELTQLFSVLKGFSDMQLMVTLCVSRPYPDMSSLLRFLREQYGFIRIIVVSMESCEEIEKKLENGIPLNTIESHDVIELMSHIQKCTYNSLTTEDFHPVSLTSLMEPFLNIMGYGHYFIRPSPYCGYITCLVNTEKLFTSYPVTRLFDFEQIFEEMKPILPRLQDGKVGFYNANKLRKVFMRAQNANKGPLPDLYVYLTDKSKAAETRDFLQNLQFFVVHNNMDISSIDLVRRCNCALATHASGNNEKLIACCTGCL</sequence>
<accession>A0A2P6NAE5</accession>
<gene>
    <name evidence="1" type="ORF">PROFUN_11363</name>
</gene>
<protein>
    <submittedName>
        <fullName evidence="1">Uncharacterized protein</fullName>
    </submittedName>
</protein>
<dbReference type="FunCoup" id="A0A2P6NAE5">
    <property type="interactions" value="1"/>
</dbReference>
<evidence type="ECO:0000313" key="2">
    <source>
        <dbReference type="Proteomes" id="UP000241769"/>
    </source>
</evidence>
<dbReference type="AlphaFoldDB" id="A0A2P6NAE5"/>
<evidence type="ECO:0000313" key="1">
    <source>
        <dbReference type="EMBL" id="PRP80922.1"/>
    </source>
</evidence>
<organism evidence="1 2">
    <name type="scientific">Planoprotostelium fungivorum</name>
    <dbReference type="NCBI Taxonomy" id="1890364"/>
    <lineage>
        <taxon>Eukaryota</taxon>
        <taxon>Amoebozoa</taxon>
        <taxon>Evosea</taxon>
        <taxon>Variosea</taxon>
        <taxon>Cavosteliida</taxon>
        <taxon>Cavosteliaceae</taxon>
        <taxon>Planoprotostelium</taxon>
    </lineage>
</organism>
<dbReference type="InParanoid" id="A0A2P6NAE5"/>
<dbReference type="OrthoDB" id="15442at2759"/>
<name>A0A2P6NAE5_9EUKA</name>
<proteinExistence type="predicted"/>
<comment type="caution">
    <text evidence="1">The sequence shown here is derived from an EMBL/GenBank/DDBJ whole genome shotgun (WGS) entry which is preliminary data.</text>
</comment>
<keyword evidence="2" id="KW-1185">Reference proteome</keyword>
<reference evidence="1 2" key="1">
    <citation type="journal article" date="2018" name="Genome Biol. Evol.">
        <title>Multiple Roots of Fruiting Body Formation in Amoebozoa.</title>
        <authorList>
            <person name="Hillmann F."/>
            <person name="Forbes G."/>
            <person name="Novohradska S."/>
            <person name="Ferling I."/>
            <person name="Riege K."/>
            <person name="Groth M."/>
            <person name="Westermann M."/>
            <person name="Marz M."/>
            <person name="Spaller T."/>
            <person name="Winckler T."/>
            <person name="Schaap P."/>
            <person name="Glockner G."/>
        </authorList>
    </citation>
    <scope>NUCLEOTIDE SEQUENCE [LARGE SCALE GENOMIC DNA]</scope>
    <source>
        <strain evidence="1 2">Jena</strain>
    </source>
</reference>
<dbReference type="Proteomes" id="UP000241769">
    <property type="component" value="Unassembled WGS sequence"/>
</dbReference>
<dbReference type="EMBL" id="MDYQ01000135">
    <property type="protein sequence ID" value="PRP80922.1"/>
    <property type="molecule type" value="Genomic_DNA"/>
</dbReference>